<accession>A0AAV4SPZ5</accession>
<organism evidence="2 3">
    <name type="scientific">Caerostris extrusa</name>
    <name type="common">Bark spider</name>
    <name type="synonym">Caerostris bankana</name>
    <dbReference type="NCBI Taxonomy" id="172846"/>
    <lineage>
        <taxon>Eukaryota</taxon>
        <taxon>Metazoa</taxon>
        <taxon>Ecdysozoa</taxon>
        <taxon>Arthropoda</taxon>
        <taxon>Chelicerata</taxon>
        <taxon>Arachnida</taxon>
        <taxon>Araneae</taxon>
        <taxon>Araneomorphae</taxon>
        <taxon>Entelegynae</taxon>
        <taxon>Araneoidea</taxon>
        <taxon>Araneidae</taxon>
        <taxon>Caerostris</taxon>
    </lineage>
</organism>
<feature type="compositionally biased region" description="Basic residues" evidence="1">
    <location>
        <begin position="15"/>
        <end position="35"/>
    </location>
</feature>
<dbReference type="EMBL" id="BPLR01009835">
    <property type="protein sequence ID" value="GIY34946.1"/>
    <property type="molecule type" value="Genomic_DNA"/>
</dbReference>
<evidence type="ECO:0000313" key="3">
    <source>
        <dbReference type="Proteomes" id="UP001054945"/>
    </source>
</evidence>
<dbReference type="AlphaFoldDB" id="A0AAV4SPZ5"/>
<gene>
    <name evidence="2" type="ORF">CEXT_86931</name>
</gene>
<feature type="region of interest" description="Disordered" evidence="1">
    <location>
        <begin position="14"/>
        <end position="42"/>
    </location>
</feature>
<reference evidence="2 3" key="1">
    <citation type="submission" date="2021-06" db="EMBL/GenBank/DDBJ databases">
        <title>Caerostris extrusa draft genome.</title>
        <authorList>
            <person name="Kono N."/>
            <person name="Arakawa K."/>
        </authorList>
    </citation>
    <scope>NUCLEOTIDE SEQUENCE [LARGE SCALE GENOMIC DNA]</scope>
</reference>
<protein>
    <submittedName>
        <fullName evidence="2">Uncharacterized protein</fullName>
    </submittedName>
</protein>
<evidence type="ECO:0000313" key="2">
    <source>
        <dbReference type="EMBL" id="GIY34946.1"/>
    </source>
</evidence>
<proteinExistence type="predicted"/>
<sequence length="118" mass="13493">MLPKGALVEKWGENHKRKHEVKSKKKKKKKIKNSRSSRNGKEDEIKAWRSWLVKSFYLFFALSLVLRYFRRYPSSLVSCSAPGLRLEVGMGKLAWFSGTVCSAPLRWASATVWTGATS</sequence>
<dbReference type="Proteomes" id="UP001054945">
    <property type="component" value="Unassembled WGS sequence"/>
</dbReference>
<comment type="caution">
    <text evidence="2">The sequence shown here is derived from an EMBL/GenBank/DDBJ whole genome shotgun (WGS) entry which is preliminary data.</text>
</comment>
<name>A0AAV4SPZ5_CAEEX</name>
<evidence type="ECO:0000256" key="1">
    <source>
        <dbReference type="SAM" id="MobiDB-lite"/>
    </source>
</evidence>
<keyword evidence="3" id="KW-1185">Reference proteome</keyword>